<evidence type="ECO:0000259" key="6">
    <source>
        <dbReference type="Pfam" id="PF18085"/>
    </source>
</evidence>
<keyword evidence="3" id="KW-0418">Kinase</keyword>
<organism evidence="7 8">
    <name type="scientific">Jiangella mangrovi</name>
    <dbReference type="NCBI Taxonomy" id="1524084"/>
    <lineage>
        <taxon>Bacteria</taxon>
        <taxon>Bacillati</taxon>
        <taxon>Actinomycetota</taxon>
        <taxon>Actinomycetes</taxon>
        <taxon>Jiangellales</taxon>
        <taxon>Jiangellaceae</taxon>
        <taxon>Jiangella</taxon>
    </lineage>
</organism>
<dbReference type="GO" id="GO:0016301">
    <property type="term" value="F:kinase activity"/>
    <property type="evidence" value="ECO:0007669"/>
    <property type="project" value="UniProtKB-KW"/>
</dbReference>
<accession>A0A7W9GPM1</accession>
<sequence>MALIHRATLQPTKLELLAAWLPSQAWAAGTGAVQPVGAYRFDDPAGEVGLEAHLVHAADGTVLHVPLTYRGAPLAGADDALAGTMEHSVLGRRWVYDGCADPVWVAALARAVLAGTPQAEELVDVDGELVPREPTARVTGTGGEPDPVVDENAPVSPYDDGHTTVVRAGDVELTVVRVVGAELIGDHVLTGTWTTGGPATLATAVRRR</sequence>
<reference evidence="7 8" key="1">
    <citation type="submission" date="2020-08" db="EMBL/GenBank/DDBJ databases">
        <title>Sequencing the genomes of 1000 actinobacteria strains.</title>
        <authorList>
            <person name="Klenk H.-P."/>
        </authorList>
    </citation>
    <scope>NUCLEOTIDE SEQUENCE [LARGE SCALE GENOMIC DNA]</scope>
    <source>
        <strain evidence="7 8">DSM 102122</strain>
    </source>
</reference>
<evidence type="ECO:0000256" key="2">
    <source>
        <dbReference type="ARBA" id="ARBA00022741"/>
    </source>
</evidence>
<dbReference type="GO" id="GO:0005524">
    <property type="term" value="F:ATP binding"/>
    <property type="evidence" value="ECO:0007669"/>
    <property type="project" value="UniProtKB-KW"/>
</dbReference>
<evidence type="ECO:0000256" key="1">
    <source>
        <dbReference type="ARBA" id="ARBA00022679"/>
    </source>
</evidence>
<keyword evidence="4" id="KW-0067">ATP-binding</keyword>
<keyword evidence="2" id="KW-0547">Nucleotide-binding</keyword>
<proteinExistence type="predicted"/>
<dbReference type="AlphaFoldDB" id="A0A7W9GPM1"/>
<comment type="caution">
    <text evidence="7">The sequence shown here is derived from an EMBL/GenBank/DDBJ whole genome shotgun (WGS) entry which is preliminary data.</text>
</comment>
<dbReference type="EMBL" id="JACHMM010000001">
    <property type="protein sequence ID" value="MBB5787494.1"/>
    <property type="molecule type" value="Genomic_DNA"/>
</dbReference>
<keyword evidence="8" id="KW-1185">Reference proteome</keyword>
<dbReference type="RefSeq" id="WP_184821569.1">
    <property type="nucleotide sequence ID" value="NZ_JACHMM010000001.1"/>
</dbReference>
<dbReference type="NCBIfam" id="NF047744">
    <property type="entry name" value="CG0192_rel"/>
    <property type="match status" value="1"/>
</dbReference>
<feature type="region of interest" description="Disordered" evidence="5">
    <location>
        <begin position="135"/>
        <end position="159"/>
    </location>
</feature>
<keyword evidence="1" id="KW-0808">Transferase</keyword>
<evidence type="ECO:0000313" key="7">
    <source>
        <dbReference type="EMBL" id="MBB5787494.1"/>
    </source>
</evidence>
<evidence type="ECO:0000256" key="5">
    <source>
        <dbReference type="SAM" id="MobiDB-lite"/>
    </source>
</evidence>
<protein>
    <recommendedName>
        <fullName evidence="6">Maltokinase N-terminal cap domain-containing protein</fullName>
    </recommendedName>
</protein>
<name>A0A7W9GPM1_9ACTN</name>
<evidence type="ECO:0000313" key="8">
    <source>
        <dbReference type="Proteomes" id="UP000542813"/>
    </source>
</evidence>
<dbReference type="Proteomes" id="UP000542813">
    <property type="component" value="Unassembled WGS sequence"/>
</dbReference>
<dbReference type="Pfam" id="PF18085">
    <property type="entry name" value="Mak_N_cap"/>
    <property type="match status" value="1"/>
</dbReference>
<dbReference type="InterPro" id="IPR040999">
    <property type="entry name" value="Mak_N_cap"/>
</dbReference>
<evidence type="ECO:0000256" key="3">
    <source>
        <dbReference type="ARBA" id="ARBA00022777"/>
    </source>
</evidence>
<feature type="domain" description="Maltokinase N-terminal cap" evidence="6">
    <location>
        <begin position="20"/>
        <end position="101"/>
    </location>
</feature>
<evidence type="ECO:0000256" key="4">
    <source>
        <dbReference type="ARBA" id="ARBA00022840"/>
    </source>
</evidence>
<gene>
    <name evidence="7" type="ORF">HD601_002069</name>
</gene>